<sequence>MARSHPPSSFSDLFKLGKEVLKTETFVLHEGQTRGDEGRKCLVKCLFVFGLTKAERAQVGEDVRTFRRAKHPAVLALQDVIAEPEERFWYLIYEHMPGGTLTEHLGTGRQFTEGEAKAMAARCVPFAPVQKIRPEKL</sequence>
<dbReference type="EMBL" id="FN648384">
    <property type="protein sequence ID" value="CBJ49160.1"/>
    <property type="molecule type" value="Genomic_DNA"/>
</dbReference>
<name>D7FQQ3_ECTSI</name>
<dbReference type="AlphaFoldDB" id="D7FQQ3"/>
<evidence type="ECO:0000313" key="1">
    <source>
        <dbReference type="EMBL" id="CBJ49160.1"/>
    </source>
</evidence>
<organism evidence="1 2">
    <name type="scientific">Ectocarpus siliculosus</name>
    <name type="common">Brown alga</name>
    <name type="synonym">Conferva siliculosa</name>
    <dbReference type="NCBI Taxonomy" id="2880"/>
    <lineage>
        <taxon>Eukaryota</taxon>
        <taxon>Sar</taxon>
        <taxon>Stramenopiles</taxon>
        <taxon>Ochrophyta</taxon>
        <taxon>PX clade</taxon>
        <taxon>Phaeophyceae</taxon>
        <taxon>Ectocarpales</taxon>
        <taxon>Ectocarpaceae</taxon>
        <taxon>Ectocarpus</taxon>
    </lineage>
</organism>
<dbReference type="InParanoid" id="D7FQQ3"/>
<proteinExistence type="predicted"/>
<evidence type="ECO:0000313" key="2">
    <source>
        <dbReference type="Proteomes" id="UP000002630"/>
    </source>
</evidence>
<evidence type="ECO:0008006" key="3">
    <source>
        <dbReference type="Google" id="ProtNLM"/>
    </source>
</evidence>
<dbReference type="EMBL" id="FN649727">
    <property type="protein sequence ID" value="CBJ49160.1"/>
    <property type="molecule type" value="Genomic_DNA"/>
</dbReference>
<dbReference type="SUPFAM" id="SSF56112">
    <property type="entry name" value="Protein kinase-like (PK-like)"/>
    <property type="match status" value="1"/>
</dbReference>
<keyword evidence="2" id="KW-1185">Reference proteome</keyword>
<gene>
    <name evidence="1" type="ORF">Esi_0207_0013</name>
</gene>
<accession>D7FQQ3</accession>
<dbReference type="Proteomes" id="UP000002630">
    <property type="component" value="Linkage Group LG02"/>
</dbReference>
<dbReference type="InterPro" id="IPR011009">
    <property type="entry name" value="Kinase-like_dom_sf"/>
</dbReference>
<dbReference type="Gene3D" id="1.10.510.10">
    <property type="entry name" value="Transferase(Phosphotransferase) domain 1"/>
    <property type="match status" value="1"/>
</dbReference>
<protein>
    <recommendedName>
        <fullName evidence="3">Protein kinase domain-containing protein</fullName>
    </recommendedName>
</protein>
<reference evidence="1 2" key="1">
    <citation type="journal article" date="2010" name="Nature">
        <title>The Ectocarpus genome and the independent evolution of multicellularity in brown algae.</title>
        <authorList>
            <person name="Cock J.M."/>
            <person name="Sterck L."/>
            <person name="Rouze P."/>
            <person name="Scornet D."/>
            <person name="Allen A.E."/>
            <person name="Amoutzias G."/>
            <person name="Anthouard V."/>
            <person name="Artiguenave F."/>
            <person name="Aury J.M."/>
            <person name="Badger J.H."/>
            <person name="Beszteri B."/>
            <person name="Billiau K."/>
            <person name="Bonnet E."/>
            <person name="Bothwell J.H."/>
            <person name="Bowler C."/>
            <person name="Boyen C."/>
            <person name="Brownlee C."/>
            <person name="Carrano C.J."/>
            <person name="Charrier B."/>
            <person name="Cho G.Y."/>
            <person name="Coelho S.M."/>
            <person name="Collen J."/>
            <person name="Corre E."/>
            <person name="Da Silva C."/>
            <person name="Delage L."/>
            <person name="Delaroque N."/>
            <person name="Dittami S.M."/>
            <person name="Doulbeau S."/>
            <person name="Elias M."/>
            <person name="Farnham G."/>
            <person name="Gachon C.M."/>
            <person name="Gschloessl B."/>
            <person name="Heesch S."/>
            <person name="Jabbari K."/>
            <person name="Jubin C."/>
            <person name="Kawai H."/>
            <person name="Kimura K."/>
            <person name="Kloareg B."/>
            <person name="Kupper F.C."/>
            <person name="Lang D."/>
            <person name="Le Bail A."/>
            <person name="Leblanc C."/>
            <person name="Lerouge P."/>
            <person name="Lohr M."/>
            <person name="Lopez P.J."/>
            <person name="Martens C."/>
            <person name="Maumus F."/>
            <person name="Michel G."/>
            <person name="Miranda-Saavedra D."/>
            <person name="Morales J."/>
            <person name="Moreau H."/>
            <person name="Motomura T."/>
            <person name="Nagasato C."/>
            <person name="Napoli C.A."/>
            <person name="Nelson D.R."/>
            <person name="Nyvall-Collen P."/>
            <person name="Peters A.F."/>
            <person name="Pommier C."/>
            <person name="Potin P."/>
            <person name="Poulain J."/>
            <person name="Quesneville H."/>
            <person name="Read B."/>
            <person name="Rensing S.A."/>
            <person name="Ritter A."/>
            <person name="Rousvoal S."/>
            <person name="Samanta M."/>
            <person name="Samson G."/>
            <person name="Schroeder D.C."/>
            <person name="Segurens B."/>
            <person name="Strittmatter M."/>
            <person name="Tonon T."/>
            <person name="Tregear J.W."/>
            <person name="Valentin K."/>
            <person name="von Dassow P."/>
            <person name="Yamagishi T."/>
            <person name="Van de Peer Y."/>
            <person name="Wincker P."/>
        </authorList>
    </citation>
    <scope>NUCLEOTIDE SEQUENCE [LARGE SCALE GENOMIC DNA]</scope>
    <source>
        <strain evidence="2">Ec32 / CCAP1310/4</strain>
    </source>
</reference>